<sequence>MYCEYNLNPSGKRVGDCVIRAIARATGRSWAETYTGLCAAGLELCDMPSANAVWGAYLRRHGFRRHILPDTCPDCYTVEDFCREHPEGLYVLAISGHVVCVDNGDWYDSWDSGRETPVYYWQKEE</sequence>
<accession>A0A8S5MEZ1</accession>
<name>A0A8S5MEZ1_9CAUD</name>
<evidence type="ECO:0000313" key="1">
    <source>
        <dbReference type="EMBL" id="DAD80639.1"/>
    </source>
</evidence>
<proteinExistence type="predicted"/>
<organism evidence="1">
    <name type="scientific">Siphoviridae sp. ctS1E53</name>
    <dbReference type="NCBI Taxonomy" id="2826340"/>
    <lineage>
        <taxon>Viruses</taxon>
        <taxon>Duplodnaviria</taxon>
        <taxon>Heunggongvirae</taxon>
        <taxon>Uroviricota</taxon>
        <taxon>Caudoviricetes</taxon>
    </lineage>
</organism>
<protein>
    <submittedName>
        <fullName evidence="1">Endopeptidase</fullName>
    </submittedName>
</protein>
<dbReference type="EMBL" id="BK014885">
    <property type="protein sequence ID" value="DAD80639.1"/>
    <property type="molecule type" value="Genomic_DNA"/>
</dbReference>
<reference evidence="1" key="1">
    <citation type="journal article" date="2021" name="Proc. Natl. Acad. Sci. U.S.A.">
        <title>A Catalog of Tens of Thousands of Viruses from Human Metagenomes Reveals Hidden Associations with Chronic Diseases.</title>
        <authorList>
            <person name="Tisza M.J."/>
            <person name="Buck C.B."/>
        </authorList>
    </citation>
    <scope>NUCLEOTIDE SEQUENCE</scope>
    <source>
        <strain evidence="1">CtS1E53</strain>
    </source>
</reference>